<accession>A0ABW3NVB7</accession>
<keyword evidence="2" id="KW-1185">Reference proteome</keyword>
<evidence type="ECO:0000313" key="2">
    <source>
        <dbReference type="Proteomes" id="UP001597131"/>
    </source>
</evidence>
<reference evidence="2" key="1">
    <citation type="journal article" date="2019" name="Int. J. Syst. Evol. Microbiol.">
        <title>The Global Catalogue of Microorganisms (GCM) 10K type strain sequencing project: providing services to taxonomists for standard genome sequencing and annotation.</title>
        <authorList>
            <consortium name="The Broad Institute Genomics Platform"/>
            <consortium name="The Broad Institute Genome Sequencing Center for Infectious Disease"/>
            <person name="Wu L."/>
            <person name="Ma J."/>
        </authorList>
    </citation>
    <scope>NUCLEOTIDE SEQUENCE [LARGE SCALE GENOMIC DNA]</scope>
    <source>
        <strain evidence="2">CCUG 64793</strain>
    </source>
</reference>
<dbReference type="InterPro" id="IPR032710">
    <property type="entry name" value="NTF2-like_dom_sf"/>
</dbReference>
<organism evidence="1 2">
    <name type="scientific">Salegentibacter chungangensis</name>
    <dbReference type="NCBI Taxonomy" id="1335724"/>
    <lineage>
        <taxon>Bacteria</taxon>
        <taxon>Pseudomonadati</taxon>
        <taxon>Bacteroidota</taxon>
        <taxon>Flavobacteriia</taxon>
        <taxon>Flavobacteriales</taxon>
        <taxon>Flavobacteriaceae</taxon>
        <taxon>Salegentibacter</taxon>
    </lineage>
</organism>
<dbReference type="Proteomes" id="UP001597131">
    <property type="component" value="Unassembled WGS sequence"/>
</dbReference>
<dbReference type="Gene3D" id="3.10.450.50">
    <property type="match status" value="1"/>
</dbReference>
<evidence type="ECO:0000313" key="1">
    <source>
        <dbReference type="EMBL" id="MFD1096024.1"/>
    </source>
</evidence>
<gene>
    <name evidence="1" type="ORF">ACFQ3Q_09720</name>
</gene>
<sequence length="122" mass="14252">MSSKGKEIVENFYESFYSDSKVLEKYLHPEASLCWHSSIGYREMDFSQISGLTKEMAENYDDLRIEVASLIQEDGQVAIHFTYHVKTIENPEEEMPLAHFMATWELKDNKLYKGYQISQLAE</sequence>
<comment type="caution">
    <text evidence="1">The sequence shown here is derived from an EMBL/GenBank/DDBJ whole genome shotgun (WGS) entry which is preliminary data.</text>
</comment>
<protein>
    <submittedName>
        <fullName evidence="1">Nuclear transport factor 2 family protein</fullName>
    </submittedName>
</protein>
<name>A0ABW3NVB7_9FLAO</name>
<proteinExistence type="predicted"/>
<dbReference type="RefSeq" id="WP_380745219.1">
    <property type="nucleotide sequence ID" value="NZ_JBHTLI010000001.1"/>
</dbReference>
<dbReference type="SUPFAM" id="SSF54427">
    <property type="entry name" value="NTF2-like"/>
    <property type="match status" value="1"/>
</dbReference>
<dbReference type="EMBL" id="JBHTLI010000001">
    <property type="protein sequence ID" value="MFD1096024.1"/>
    <property type="molecule type" value="Genomic_DNA"/>
</dbReference>